<proteinExistence type="inferred from homology"/>
<organism evidence="6 7">
    <name type="scientific">Phaseolus angularis</name>
    <name type="common">Azuki bean</name>
    <name type="synonym">Vigna angularis</name>
    <dbReference type="NCBI Taxonomy" id="3914"/>
    <lineage>
        <taxon>Eukaryota</taxon>
        <taxon>Viridiplantae</taxon>
        <taxon>Streptophyta</taxon>
        <taxon>Embryophyta</taxon>
        <taxon>Tracheophyta</taxon>
        <taxon>Spermatophyta</taxon>
        <taxon>Magnoliopsida</taxon>
        <taxon>eudicotyledons</taxon>
        <taxon>Gunneridae</taxon>
        <taxon>Pentapetalae</taxon>
        <taxon>rosids</taxon>
        <taxon>fabids</taxon>
        <taxon>Fabales</taxon>
        <taxon>Fabaceae</taxon>
        <taxon>Papilionoideae</taxon>
        <taxon>50 kb inversion clade</taxon>
        <taxon>NPAAA clade</taxon>
        <taxon>indigoferoid/millettioid clade</taxon>
        <taxon>Phaseoleae</taxon>
        <taxon>Vigna</taxon>
    </lineage>
</organism>
<keyword evidence="2" id="KW-0285">Flavoprotein</keyword>
<accession>A0A8T0K0P0</accession>
<dbReference type="EMBL" id="JABFOF010000007">
    <property type="protein sequence ID" value="KAG2389693.1"/>
    <property type="molecule type" value="Genomic_DNA"/>
</dbReference>
<protein>
    <submittedName>
        <fullName evidence="6">Long-chain-alcohol oxidase</fullName>
    </submittedName>
</protein>
<dbReference type="AlphaFoldDB" id="A0A8T0K0P0"/>
<dbReference type="Proteomes" id="UP000743370">
    <property type="component" value="Unassembled WGS sequence"/>
</dbReference>
<dbReference type="GO" id="GO:0016614">
    <property type="term" value="F:oxidoreductase activity, acting on CH-OH group of donors"/>
    <property type="evidence" value="ECO:0007669"/>
    <property type="project" value="InterPro"/>
</dbReference>
<dbReference type="InterPro" id="IPR007867">
    <property type="entry name" value="GMC_OxRtase_C"/>
</dbReference>
<dbReference type="InterPro" id="IPR036188">
    <property type="entry name" value="FAD/NAD-bd_sf"/>
</dbReference>
<dbReference type="PANTHER" id="PTHR46056">
    <property type="entry name" value="LONG-CHAIN-ALCOHOL OXIDASE"/>
    <property type="match status" value="1"/>
</dbReference>
<evidence type="ECO:0000256" key="3">
    <source>
        <dbReference type="ARBA" id="ARBA00022827"/>
    </source>
</evidence>
<feature type="domain" description="Glucose-methanol-choline oxidoreductase C-terminal" evidence="5">
    <location>
        <begin position="6"/>
        <end position="113"/>
    </location>
</feature>
<comment type="similarity">
    <text evidence="1">Belongs to the GMC oxidoreductase family.</text>
</comment>
<keyword evidence="3" id="KW-0274">FAD</keyword>
<evidence type="ECO:0000313" key="6">
    <source>
        <dbReference type="EMBL" id="KAG2389693.1"/>
    </source>
</evidence>
<evidence type="ECO:0000259" key="5">
    <source>
        <dbReference type="Pfam" id="PF05199"/>
    </source>
</evidence>
<evidence type="ECO:0000313" key="7">
    <source>
        <dbReference type="Proteomes" id="UP000743370"/>
    </source>
</evidence>
<gene>
    <name evidence="6" type="ORF">HKW66_Vig0177660</name>
</gene>
<sequence>MESPLRIIYKLAGVDEKNLQKGIDKVLRILVAAGAKEIGTHHNKGRTLNVKQVSYHEFEKFVKEESSRPLADLSTPLCSAHQMGSCRMGSNLKQSVVNETRETWEMEGLYVADTIKLELDMLSKKIEVKEVENVYLNESIERMDKELQQIKGANCRLSHQVKNSENLLDKDLELLEMIKRLRAVETLNEEFCRYIEKLNMD</sequence>
<dbReference type="Gene3D" id="3.50.50.60">
    <property type="entry name" value="FAD/NAD(P)-binding domain"/>
    <property type="match status" value="1"/>
</dbReference>
<comment type="caution">
    <text evidence="6">The sequence shown here is derived from an EMBL/GenBank/DDBJ whole genome shotgun (WGS) entry which is preliminary data.</text>
</comment>
<reference evidence="6 7" key="1">
    <citation type="submission" date="2020-05" db="EMBL/GenBank/DDBJ databases">
        <title>Vigna angularis (adzuki bean) Var. LongXiaoDou No. 4 denovo assembly.</title>
        <authorList>
            <person name="Xiang H."/>
        </authorList>
    </citation>
    <scope>NUCLEOTIDE SEQUENCE [LARGE SCALE GENOMIC DNA]</scope>
    <source>
        <tissue evidence="6">Leaf</tissue>
    </source>
</reference>
<evidence type="ECO:0000256" key="4">
    <source>
        <dbReference type="ARBA" id="ARBA00023002"/>
    </source>
</evidence>
<keyword evidence="4" id="KW-0560">Oxidoreductase</keyword>
<dbReference type="Pfam" id="PF05199">
    <property type="entry name" value="GMC_oxred_C"/>
    <property type="match status" value="1"/>
</dbReference>
<dbReference type="PANTHER" id="PTHR46056:SF4">
    <property type="entry name" value="LONG-CHAIN-ALCOHOL OXIDASE FAO4A"/>
    <property type="match status" value="1"/>
</dbReference>
<name>A0A8T0K0P0_PHAAN</name>
<evidence type="ECO:0000256" key="2">
    <source>
        <dbReference type="ARBA" id="ARBA00022630"/>
    </source>
</evidence>
<evidence type="ECO:0000256" key="1">
    <source>
        <dbReference type="ARBA" id="ARBA00010790"/>
    </source>
</evidence>